<evidence type="ECO:0000256" key="8">
    <source>
        <dbReference type="RuleBase" id="RU004508"/>
    </source>
</evidence>
<dbReference type="InterPro" id="IPR000653">
    <property type="entry name" value="DegT/StrS_aminotransferase"/>
</dbReference>
<evidence type="ECO:0000256" key="4">
    <source>
        <dbReference type="ARBA" id="ARBA00022898"/>
    </source>
</evidence>
<dbReference type="PIRSF" id="PIRSF000390">
    <property type="entry name" value="PLP_StrS"/>
    <property type="match status" value="1"/>
</dbReference>
<dbReference type="GO" id="GO:0000271">
    <property type="term" value="P:polysaccharide biosynthetic process"/>
    <property type="evidence" value="ECO:0007669"/>
    <property type="project" value="TreeGrafter"/>
</dbReference>
<dbReference type="AlphaFoldDB" id="A0A927W976"/>
<feature type="active site" description="Proton acceptor" evidence="6">
    <location>
        <position position="228"/>
    </location>
</feature>
<dbReference type="FunFam" id="3.40.640.10:FF:000090">
    <property type="entry name" value="Pyridoxal phosphate-dependent aminotransferase"/>
    <property type="match status" value="1"/>
</dbReference>
<dbReference type="Proteomes" id="UP000768462">
    <property type="component" value="Unassembled WGS sequence"/>
</dbReference>
<name>A0A927W976_9CLOT</name>
<keyword evidence="4 7" id="KW-0663">Pyridoxal phosphate</keyword>
<accession>A0A927W976</accession>
<evidence type="ECO:0000256" key="3">
    <source>
        <dbReference type="ARBA" id="ARBA00022679"/>
    </source>
</evidence>
<feature type="modified residue" description="N6-(pyridoxal phosphate)lysine" evidence="7">
    <location>
        <position position="228"/>
    </location>
</feature>
<dbReference type="Gene3D" id="3.40.640.10">
    <property type="entry name" value="Type I PLP-dependent aspartate aminotransferase-like (Major domain)"/>
    <property type="match status" value="1"/>
</dbReference>
<evidence type="ECO:0000313" key="10">
    <source>
        <dbReference type="Proteomes" id="UP000768462"/>
    </source>
</evidence>
<comment type="caution">
    <text evidence="9">The sequence shown here is derived from an EMBL/GenBank/DDBJ whole genome shotgun (WGS) entry which is preliminary data.</text>
</comment>
<evidence type="ECO:0000256" key="2">
    <source>
        <dbReference type="ARBA" id="ARBA00022576"/>
    </source>
</evidence>
<dbReference type="CDD" id="cd00616">
    <property type="entry name" value="AHBA_syn"/>
    <property type="match status" value="1"/>
</dbReference>
<evidence type="ECO:0000256" key="7">
    <source>
        <dbReference type="PIRSR" id="PIRSR000390-2"/>
    </source>
</evidence>
<dbReference type="PANTHER" id="PTHR30244">
    <property type="entry name" value="TRANSAMINASE"/>
    <property type="match status" value="1"/>
</dbReference>
<dbReference type="Pfam" id="PF01041">
    <property type="entry name" value="DegT_DnrJ_EryC1"/>
    <property type="match status" value="1"/>
</dbReference>
<keyword evidence="2 9" id="KW-0032">Aminotransferase</keyword>
<sequence>MKSNKDIIKSIKFNKIDDSKESLQLAEQSRFSETINENSKRKIYLSSPHMGEEEIKYVLEAFDTNWIAPMGPNVENFENEVANYVKVKRGLALSCGTSAIHMALKLLDVKNDDLVFCSSLTFVASCNPIIYERAVPVFIDSEPESFNMSPKALKRAFEYYKEKNMKPKVVIVVHLYGQSADMDEIIEICNSYNVPIVEDAAESLGATYKGKQTGTMGEFGVFSFNGNKIITTSAGGMLVSNNMNAIEKARFWATQARDKARYYQHSELGYNYRMSNILAGIGRGQLKILNQRIAKKKSIFEFYDRNFRNIPWIHMEEICDYGTSNYWLSVMTLSKGCKIKPIDIIKALEKENIEARHIWKPIHLQPYYKEFNFFSHNDVGISVCEDIFERGICLPSDTKMTIEDQQRVIDVIKGLFK</sequence>
<dbReference type="SUPFAM" id="SSF53383">
    <property type="entry name" value="PLP-dependent transferases"/>
    <property type="match status" value="1"/>
</dbReference>
<dbReference type="InterPro" id="IPR015422">
    <property type="entry name" value="PyrdxlP-dep_Trfase_small"/>
</dbReference>
<evidence type="ECO:0000256" key="1">
    <source>
        <dbReference type="ARBA" id="ARBA00001933"/>
    </source>
</evidence>
<dbReference type="InterPro" id="IPR015421">
    <property type="entry name" value="PyrdxlP-dep_Trfase_major"/>
</dbReference>
<dbReference type="InterPro" id="IPR015424">
    <property type="entry name" value="PyrdxlP-dep_Trfase"/>
</dbReference>
<comment type="similarity">
    <text evidence="5 8">Belongs to the DegT/DnrJ/EryC1 family.</text>
</comment>
<evidence type="ECO:0000313" key="9">
    <source>
        <dbReference type="EMBL" id="MBE6060890.1"/>
    </source>
</evidence>
<reference evidence="9" key="1">
    <citation type="submission" date="2019-04" db="EMBL/GenBank/DDBJ databases">
        <title>Evolution of Biomass-Degrading Anaerobic Consortia Revealed by Metagenomics.</title>
        <authorList>
            <person name="Peng X."/>
        </authorList>
    </citation>
    <scope>NUCLEOTIDE SEQUENCE</scope>
    <source>
        <strain evidence="9">SIG254</strain>
    </source>
</reference>
<protein>
    <submittedName>
        <fullName evidence="9">Aminotransferase class I/II-fold pyridoxal phosphate-dependent enzyme</fullName>
    </submittedName>
</protein>
<dbReference type="PANTHER" id="PTHR30244:SF34">
    <property type="entry name" value="DTDP-4-AMINO-4,6-DIDEOXYGALACTOSE TRANSAMINASE"/>
    <property type="match status" value="1"/>
</dbReference>
<dbReference type="EMBL" id="SVCM01000138">
    <property type="protein sequence ID" value="MBE6060890.1"/>
    <property type="molecule type" value="Genomic_DNA"/>
</dbReference>
<gene>
    <name evidence="9" type="ORF">E7215_12060</name>
</gene>
<keyword evidence="3" id="KW-0808">Transferase</keyword>
<dbReference type="Gene3D" id="3.90.1150.10">
    <property type="entry name" value="Aspartate Aminotransferase, domain 1"/>
    <property type="match status" value="1"/>
</dbReference>
<dbReference type="GO" id="GO:0008483">
    <property type="term" value="F:transaminase activity"/>
    <property type="evidence" value="ECO:0007669"/>
    <property type="project" value="UniProtKB-KW"/>
</dbReference>
<proteinExistence type="inferred from homology"/>
<organism evidence="9 10">
    <name type="scientific">Clostridium sulfidigenes</name>
    <dbReference type="NCBI Taxonomy" id="318464"/>
    <lineage>
        <taxon>Bacteria</taxon>
        <taxon>Bacillati</taxon>
        <taxon>Bacillota</taxon>
        <taxon>Clostridia</taxon>
        <taxon>Eubacteriales</taxon>
        <taxon>Clostridiaceae</taxon>
        <taxon>Clostridium</taxon>
    </lineage>
</organism>
<comment type="cofactor">
    <cofactor evidence="1">
        <name>pyridoxal 5'-phosphate</name>
        <dbReference type="ChEBI" id="CHEBI:597326"/>
    </cofactor>
</comment>
<evidence type="ECO:0000256" key="6">
    <source>
        <dbReference type="PIRSR" id="PIRSR000390-1"/>
    </source>
</evidence>
<evidence type="ECO:0000256" key="5">
    <source>
        <dbReference type="ARBA" id="ARBA00037999"/>
    </source>
</evidence>
<dbReference type="GO" id="GO:0030170">
    <property type="term" value="F:pyridoxal phosphate binding"/>
    <property type="evidence" value="ECO:0007669"/>
    <property type="project" value="TreeGrafter"/>
</dbReference>